<dbReference type="PROSITE" id="PS50111">
    <property type="entry name" value="CHEMOTAXIS_TRANSDUC_2"/>
    <property type="match status" value="1"/>
</dbReference>
<dbReference type="InterPro" id="IPR004090">
    <property type="entry name" value="Chemotax_Me-accpt_rcpt"/>
</dbReference>
<dbReference type="Gene3D" id="3.30.450.20">
    <property type="entry name" value="PAS domain"/>
    <property type="match status" value="1"/>
</dbReference>
<dbReference type="Gene3D" id="1.10.287.950">
    <property type="entry name" value="Methyl-accepting chemotaxis protein"/>
    <property type="match status" value="1"/>
</dbReference>
<proteinExistence type="inferred from homology"/>
<dbReference type="InterPro" id="IPR004089">
    <property type="entry name" value="MCPsignal_dom"/>
</dbReference>
<name>A0ABW2KWA5_9PROT</name>
<dbReference type="RefSeq" id="WP_377358845.1">
    <property type="nucleotide sequence ID" value="NZ_JBHTCM010000010.1"/>
</dbReference>
<dbReference type="InterPro" id="IPR000014">
    <property type="entry name" value="PAS"/>
</dbReference>
<gene>
    <name evidence="11" type="ORF">ACFQPS_10730</name>
</gene>
<keyword evidence="7" id="KW-0472">Membrane</keyword>
<comment type="similarity">
    <text evidence="4">Belongs to the methyl-accepting chemotaxis (MCP) protein family.</text>
</comment>
<dbReference type="SUPFAM" id="SSF58104">
    <property type="entry name" value="Methyl-accepting chemotaxis protein (MCP) signaling domain"/>
    <property type="match status" value="1"/>
</dbReference>
<feature type="transmembrane region" description="Helical" evidence="7">
    <location>
        <begin position="188"/>
        <end position="209"/>
    </location>
</feature>
<feature type="coiled-coil region" evidence="6">
    <location>
        <begin position="93"/>
        <end position="120"/>
    </location>
</feature>
<evidence type="ECO:0000256" key="4">
    <source>
        <dbReference type="ARBA" id="ARBA00029447"/>
    </source>
</evidence>
<evidence type="ECO:0000313" key="12">
    <source>
        <dbReference type="Proteomes" id="UP001596456"/>
    </source>
</evidence>
<feature type="domain" description="Methyl-accepting transducer" evidence="8">
    <location>
        <begin position="397"/>
        <end position="633"/>
    </location>
</feature>
<dbReference type="SUPFAM" id="SSF158472">
    <property type="entry name" value="HAMP domain-like"/>
    <property type="match status" value="1"/>
</dbReference>
<keyword evidence="12" id="KW-1185">Reference proteome</keyword>
<evidence type="ECO:0000256" key="6">
    <source>
        <dbReference type="SAM" id="Coils"/>
    </source>
</evidence>
<protein>
    <submittedName>
        <fullName evidence="11">Methyl-accepting chemotaxis protein</fullName>
    </submittedName>
</protein>
<dbReference type="InterPro" id="IPR000727">
    <property type="entry name" value="T_SNARE_dom"/>
</dbReference>
<evidence type="ECO:0000256" key="7">
    <source>
        <dbReference type="SAM" id="Phobius"/>
    </source>
</evidence>
<keyword evidence="7" id="KW-0812">Transmembrane</keyword>
<evidence type="ECO:0000256" key="3">
    <source>
        <dbReference type="ARBA" id="ARBA00023224"/>
    </source>
</evidence>
<evidence type="ECO:0000313" key="11">
    <source>
        <dbReference type="EMBL" id="MFC7333638.1"/>
    </source>
</evidence>
<comment type="caution">
    <text evidence="11">The sequence shown here is derived from an EMBL/GenBank/DDBJ whole genome shotgun (WGS) entry which is preliminary data.</text>
</comment>
<dbReference type="Gene3D" id="6.10.340.10">
    <property type="match status" value="1"/>
</dbReference>
<dbReference type="PANTHER" id="PTHR32089:SF112">
    <property type="entry name" value="LYSOZYME-LIKE PROTEIN-RELATED"/>
    <property type="match status" value="1"/>
</dbReference>
<keyword evidence="6" id="KW-0175">Coiled coil</keyword>
<dbReference type="PRINTS" id="PR00260">
    <property type="entry name" value="CHEMTRNSDUCR"/>
</dbReference>
<evidence type="ECO:0000256" key="2">
    <source>
        <dbReference type="ARBA" id="ARBA00022519"/>
    </source>
</evidence>
<keyword evidence="3 5" id="KW-0807">Transducer</keyword>
<feature type="domain" description="T-SNARE coiled-coil homology" evidence="9">
    <location>
        <begin position="559"/>
        <end position="611"/>
    </location>
</feature>
<dbReference type="Pfam" id="PF13188">
    <property type="entry name" value="PAS_8"/>
    <property type="match status" value="1"/>
</dbReference>
<dbReference type="PROSITE" id="PS50192">
    <property type="entry name" value="T_SNARE"/>
    <property type="match status" value="1"/>
</dbReference>
<feature type="domain" description="HAMP" evidence="10">
    <location>
        <begin position="210"/>
        <end position="263"/>
    </location>
</feature>
<dbReference type="PROSITE" id="PS50885">
    <property type="entry name" value="HAMP"/>
    <property type="match status" value="1"/>
</dbReference>
<keyword evidence="2" id="KW-1003">Cell membrane</keyword>
<dbReference type="CDD" id="cd06225">
    <property type="entry name" value="HAMP"/>
    <property type="match status" value="1"/>
</dbReference>
<comment type="subcellular location">
    <subcellularLocation>
        <location evidence="1">Cell inner membrane</location>
        <topology evidence="1">Multi-pass membrane protein</topology>
    </subcellularLocation>
</comment>
<dbReference type="SMART" id="SM00304">
    <property type="entry name" value="HAMP"/>
    <property type="match status" value="1"/>
</dbReference>
<keyword evidence="2" id="KW-0997">Cell inner membrane</keyword>
<dbReference type="InterPro" id="IPR003660">
    <property type="entry name" value="HAMP_dom"/>
</dbReference>
<evidence type="ECO:0000256" key="5">
    <source>
        <dbReference type="PROSITE-ProRule" id="PRU00284"/>
    </source>
</evidence>
<keyword evidence="7" id="KW-1133">Transmembrane helix</keyword>
<feature type="transmembrane region" description="Helical" evidence="7">
    <location>
        <begin position="12"/>
        <end position="36"/>
    </location>
</feature>
<reference evidence="12" key="1">
    <citation type="journal article" date="2019" name="Int. J. Syst. Evol. Microbiol.">
        <title>The Global Catalogue of Microorganisms (GCM) 10K type strain sequencing project: providing services to taxonomists for standard genome sequencing and annotation.</title>
        <authorList>
            <consortium name="The Broad Institute Genomics Platform"/>
            <consortium name="The Broad Institute Genome Sequencing Center for Infectious Disease"/>
            <person name="Wu L."/>
            <person name="Ma J."/>
        </authorList>
    </citation>
    <scope>NUCLEOTIDE SEQUENCE [LARGE SCALE GENOMIC DNA]</scope>
    <source>
        <strain evidence="12">CGMCC 1.16275</strain>
    </source>
</reference>
<dbReference type="Pfam" id="PF00015">
    <property type="entry name" value="MCPsignal"/>
    <property type="match status" value="1"/>
</dbReference>
<dbReference type="SMART" id="SM00283">
    <property type="entry name" value="MA"/>
    <property type="match status" value="1"/>
</dbReference>
<organism evidence="11 12">
    <name type="scientific">Rhodocista pekingensis</name>
    <dbReference type="NCBI Taxonomy" id="201185"/>
    <lineage>
        <taxon>Bacteria</taxon>
        <taxon>Pseudomonadati</taxon>
        <taxon>Pseudomonadota</taxon>
        <taxon>Alphaproteobacteria</taxon>
        <taxon>Rhodospirillales</taxon>
        <taxon>Azospirillaceae</taxon>
        <taxon>Rhodocista</taxon>
    </lineage>
</organism>
<accession>A0ABW2KWA5</accession>
<evidence type="ECO:0000259" key="10">
    <source>
        <dbReference type="PROSITE" id="PS50885"/>
    </source>
</evidence>
<dbReference type="PANTHER" id="PTHR32089">
    <property type="entry name" value="METHYL-ACCEPTING CHEMOTAXIS PROTEIN MCPB"/>
    <property type="match status" value="1"/>
</dbReference>
<sequence length="653" mass="68534">MRKWLNNQPLGLKLYGVVALLSLIAVLLAAIGNLSLSAQHARTEAMRLAEAHLETAAEAAGGLQALARHTAMLALDLSGPHRESHEAAAAAALETVREDLRTLESSDARLQDRLAGVEAEIEAFLPTYRAVVEAGARGDAAAAARAVLDGSARIDAATAVFQSVEREARAEQDTLAASVAAAREQAGLTMIATAVGAIAIGFGLSWFIVNGINRPLTRMIRAMGRLAQGDDHVEIERCGRRDGIGEMQEALVALKASIADAYHMRQMVDDMPIAVMLTDPQDEFRITYCNKSTNALLKSIEHLLPVKADELVGRTMDVFHRVPTRQREILSDPANLPWKAKIRLGPETLDLRMSAVNDRQGRFRTVMLNWAIITERVKLADDFERTVKAVVDTVAAAATELEASSRSMSATAEETRCQSITVASAAEQASANVQTVASAAEQLSASIAEIGKQVAHSSDIAARGAAEADATQATVDSLAEAAKKVGEVVGLISAIASQTNLLALNATIEAARAGEAGKGFAVVAGEVKVLAQQTQKATEDISTQIAAIQEAMGGAVGAIRRINTVIAEVNHIAGAIAAAVEEQSAATQEIARNVEQAANGTAEVSANIASVTVAASEAGSSAVQVADSSSELGRQSTLLATQVDTFMRSVRAA</sequence>
<dbReference type="Proteomes" id="UP001596456">
    <property type="component" value="Unassembled WGS sequence"/>
</dbReference>
<evidence type="ECO:0000259" key="8">
    <source>
        <dbReference type="PROSITE" id="PS50111"/>
    </source>
</evidence>
<evidence type="ECO:0000256" key="1">
    <source>
        <dbReference type="ARBA" id="ARBA00004429"/>
    </source>
</evidence>
<dbReference type="EMBL" id="JBHTCM010000010">
    <property type="protein sequence ID" value="MFC7333638.1"/>
    <property type="molecule type" value="Genomic_DNA"/>
</dbReference>
<evidence type="ECO:0000259" key="9">
    <source>
        <dbReference type="PROSITE" id="PS50192"/>
    </source>
</evidence>